<accession>A0A073JPK0</accession>
<comment type="caution">
    <text evidence="1">The sequence shown here is derived from an EMBL/GenBank/DDBJ whole genome shotgun (WGS) entry which is preliminary data.</text>
</comment>
<gene>
    <name evidence="1" type="ORF">LR3_06430</name>
</gene>
<name>A0A073JPK0_LIMRT</name>
<dbReference type="AlphaFoldDB" id="A0A073JPK0"/>
<dbReference type="EMBL" id="JOSX01000013">
    <property type="protein sequence ID" value="KEK15426.1"/>
    <property type="molecule type" value="Genomic_DNA"/>
</dbReference>
<sequence length="319" mass="38102">MKRNLKPAVYKHLNFVNDFQNFFDFPDFREMRPIIREAVQQLAKDSFSQSVLPVKIEHQALAIEQQLERETRKYQQQGGFYPNQQSELHNLIRLYTNLLQTISKRKIIDQEIEDIIYAVNQTRKSLRELKGLEGSGPLYEDNQDKELVPGTFYDIVTRQLIRPYLLNPRGKMVPKNVNSEGRQLVIQMITYCYRDWDSYLTHQYDEQYNIKNERGLTSNEYYDKLEENELKYADHAYAEVIADTFNEFKKILVPEYLATLDIMSTNIEKILIRYPRLRPQFNQVIAKNFKLDAHGKMHVMDEPLQDIKNKYNYYRENFS</sequence>
<dbReference type="PATRIC" id="fig|1598.90.peg.716"/>
<organism evidence="1 2">
    <name type="scientific">Limosilactobacillus reuteri</name>
    <name type="common">Lactobacillus reuteri</name>
    <dbReference type="NCBI Taxonomy" id="1598"/>
    <lineage>
        <taxon>Bacteria</taxon>
        <taxon>Bacillati</taxon>
        <taxon>Bacillota</taxon>
        <taxon>Bacilli</taxon>
        <taxon>Lactobacillales</taxon>
        <taxon>Lactobacillaceae</taxon>
        <taxon>Limosilactobacillus</taxon>
    </lineage>
</organism>
<proteinExistence type="predicted"/>
<protein>
    <submittedName>
        <fullName evidence="1">Uncharacterized protein</fullName>
    </submittedName>
</protein>
<reference evidence="1 2" key="1">
    <citation type="submission" date="2014-06" db="EMBL/GenBank/DDBJ databases">
        <title>Genetic determinant of reutericyclin biosynthesis of Lactobacillus reuteri.</title>
        <authorList>
            <person name="Lin X."/>
            <person name="Duar R."/>
            <person name="Walter J."/>
            <person name="Gaenzle M."/>
        </authorList>
    </citation>
    <scope>NUCLEOTIDE SEQUENCE [LARGE SCALE GENOMIC DNA]</scope>
    <source>
        <strain evidence="1 2">LTH2584</strain>
    </source>
</reference>
<evidence type="ECO:0000313" key="1">
    <source>
        <dbReference type="EMBL" id="KEK15426.1"/>
    </source>
</evidence>
<dbReference type="Proteomes" id="UP000027731">
    <property type="component" value="Unassembled WGS sequence"/>
</dbReference>
<evidence type="ECO:0000313" key="2">
    <source>
        <dbReference type="Proteomes" id="UP000027731"/>
    </source>
</evidence>